<feature type="transmembrane region" description="Helical" evidence="1">
    <location>
        <begin position="123"/>
        <end position="144"/>
    </location>
</feature>
<dbReference type="PANTHER" id="PTHR40763:SF4">
    <property type="entry name" value="DUF1707 DOMAIN-CONTAINING PROTEIN"/>
    <property type="match status" value="1"/>
</dbReference>
<dbReference type="InterPro" id="IPR012551">
    <property type="entry name" value="DUF1707_SHOCT-like"/>
</dbReference>
<gene>
    <name evidence="3" type="ORF">ACFQS1_06290</name>
</gene>
<dbReference type="PANTHER" id="PTHR40763">
    <property type="entry name" value="MEMBRANE PROTEIN-RELATED"/>
    <property type="match status" value="1"/>
</dbReference>
<name>A0ABW2HPD0_9ACTN</name>
<keyword evidence="1" id="KW-0472">Membrane</keyword>
<dbReference type="RefSeq" id="WP_378965159.1">
    <property type="nucleotide sequence ID" value="NZ_JBHTBJ010000003.1"/>
</dbReference>
<evidence type="ECO:0000313" key="4">
    <source>
        <dbReference type="Proteomes" id="UP001596548"/>
    </source>
</evidence>
<evidence type="ECO:0000313" key="3">
    <source>
        <dbReference type="EMBL" id="MFC7273581.1"/>
    </source>
</evidence>
<keyword evidence="4" id="KW-1185">Reference proteome</keyword>
<reference evidence="4" key="1">
    <citation type="journal article" date="2019" name="Int. J. Syst. Evol. Microbiol.">
        <title>The Global Catalogue of Microorganisms (GCM) 10K type strain sequencing project: providing services to taxonomists for standard genome sequencing and annotation.</title>
        <authorList>
            <consortium name="The Broad Institute Genomics Platform"/>
            <consortium name="The Broad Institute Genome Sequencing Center for Infectious Disease"/>
            <person name="Wu L."/>
            <person name="Ma J."/>
        </authorList>
    </citation>
    <scope>NUCLEOTIDE SEQUENCE [LARGE SCALE GENOMIC DNA]</scope>
    <source>
        <strain evidence="4">XZYJT-10</strain>
    </source>
</reference>
<feature type="transmembrane region" description="Helical" evidence="1">
    <location>
        <begin position="90"/>
        <end position="111"/>
    </location>
</feature>
<proteinExistence type="predicted"/>
<feature type="domain" description="DUF1707" evidence="2">
    <location>
        <begin position="11"/>
        <end position="63"/>
    </location>
</feature>
<evidence type="ECO:0000256" key="1">
    <source>
        <dbReference type="SAM" id="Phobius"/>
    </source>
</evidence>
<organism evidence="3 4">
    <name type="scientific">Paractinoplanes rhizophilus</name>
    <dbReference type="NCBI Taxonomy" id="1416877"/>
    <lineage>
        <taxon>Bacteria</taxon>
        <taxon>Bacillati</taxon>
        <taxon>Actinomycetota</taxon>
        <taxon>Actinomycetes</taxon>
        <taxon>Micromonosporales</taxon>
        <taxon>Micromonosporaceae</taxon>
        <taxon>Paractinoplanes</taxon>
    </lineage>
</organism>
<dbReference type="Pfam" id="PF08044">
    <property type="entry name" value="DUF1707"/>
    <property type="match status" value="1"/>
</dbReference>
<sequence length="148" mass="16331">MKETRADVEQMRAADADRQKVADQLKVALDEGRLSLQEYDDRVRLAYASKTYQELLLLVTDLPRPGLNSSEVAARRVAEERKAARRLPTALLVLWTIWAALTVVNLVVFGLVSATVGGHVYPWPIWLLAPGAALGAVTVGVQAIRSRR</sequence>
<dbReference type="Proteomes" id="UP001596548">
    <property type="component" value="Unassembled WGS sequence"/>
</dbReference>
<keyword evidence="1" id="KW-0812">Transmembrane</keyword>
<accession>A0ABW2HPD0</accession>
<comment type="caution">
    <text evidence="3">The sequence shown here is derived from an EMBL/GenBank/DDBJ whole genome shotgun (WGS) entry which is preliminary data.</text>
</comment>
<protein>
    <submittedName>
        <fullName evidence="3">DUF1707 domain-containing protein</fullName>
    </submittedName>
</protein>
<evidence type="ECO:0000259" key="2">
    <source>
        <dbReference type="Pfam" id="PF08044"/>
    </source>
</evidence>
<dbReference type="EMBL" id="JBHTBJ010000003">
    <property type="protein sequence ID" value="MFC7273581.1"/>
    <property type="molecule type" value="Genomic_DNA"/>
</dbReference>
<keyword evidence="1" id="KW-1133">Transmembrane helix</keyword>